<dbReference type="PANTHER" id="PTHR30537">
    <property type="entry name" value="HTH-TYPE TRANSCRIPTIONAL REGULATOR"/>
    <property type="match status" value="1"/>
</dbReference>
<dbReference type="OrthoDB" id="9786526at2"/>
<dbReference type="GO" id="GO:0006351">
    <property type="term" value="P:DNA-templated transcription"/>
    <property type="evidence" value="ECO:0007669"/>
    <property type="project" value="TreeGrafter"/>
</dbReference>
<evidence type="ECO:0000313" key="4">
    <source>
        <dbReference type="Proteomes" id="UP000414233"/>
    </source>
</evidence>
<proteinExistence type="inferred from homology"/>
<dbReference type="GO" id="GO:0043565">
    <property type="term" value="F:sequence-specific DNA binding"/>
    <property type="evidence" value="ECO:0007669"/>
    <property type="project" value="TreeGrafter"/>
</dbReference>
<name>A0A5E4VC80_9BURK</name>
<sequence length="153" mass="17075">MLIMRTTRSLKLTEHGRVIFDRASAILADVEMTLDAARQFTRPEGVLHMTGSIAFGSGRLADLISRYLMQYPKVDVRVSLEDRIVNLAEEEIDVALRITAGTQWNLPARRLAPIRWVYCAAPSYLQEHGGTTDPRDVAGRECLVYPAMTQNGG</sequence>
<reference evidence="3 4" key="1">
    <citation type="submission" date="2019-08" db="EMBL/GenBank/DDBJ databases">
        <authorList>
            <person name="Peeters C."/>
        </authorList>
    </citation>
    <scope>NUCLEOTIDE SEQUENCE [LARGE SCALE GENOMIC DNA]</scope>
    <source>
        <strain evidence="3 4">LMG 30175</strain>
    </source>
</reference>
<evidence type="ECO:0000259" key="2">
    <source>
        <dbReference type="Pfam" id="PF03466"/>
    </source>
</evidence>
<dbReference type="InterPro" id="IPR058163">
    <property type="entry name" value="LysR-type_TF_proteobact-type"/>
</dbReference>
<dbReference type="Gene3D" id="3.40.190.290">
    <property type="match status" value="1"/>
</dbReference>
<evidence type="ECO:0000313" key="3">
    <source>
        <dbReference type="EMBL" id="VVE09731.1"/>
    </source>
</evidence>
<keyword evidence="4" id="KW-1185">Reference proteome</keyword>
<dbReference type="InterPro" id="IPR005119">
    <property type="entry name" value="LysR_subst-bd"/>
</dbReference>
<protein>
    <submittedName>
        <fullName evidence="3">LysR family transcriptional regulator</fullName>
    </submittedName>
</protein>
<evidence type="ECO:0000256" key="1">
    <source>
        <dbReference type="ARBA" id="ARBA00009437"/>
    </source>
</evidence>
<dbReference type="AlphaFoldDB" id="A0A5E4VC80"/>
<gene>
    <name evidence="3" type="ORF">PTE30175_02496</name>
</gene>
<dbReference type="EMBL" id="CABPRZ010000009">
    <property type="protein sequence ID" value="VVE09731.1"/>
    <property type="molecule type" value="Genomic_DNA"/>
</dbReference>
<comment type="similarity">
    <text evidence="1">Belongs to the LysR transcriptional regulatory family.</text>
</comment>
<dbReference type="Pfam" id="PF03466">
    <property type="entry name" value="LysR_substrate"/>
    <property type="match status" value="1"/>
</dbReference>
<dbReference type="Proteomes" id="UP000414233">
    <property type="component" value="Unassembled WGS sequence"/>
</dbReference>
<dbReference type="SUPFAM" id="SSF53850">
    <property type="entry name" value="Periplasmic binding protein-like II"/>
    <property type="match status" value="1"/>
</dbReference>
<organism evidence="3 4">
    <name type="scientific">Pandoraea terrae</name>
    <dbReference type="NCBI Taxonomy" id="1537710"/>
    <lineage>
        <taxon>Bacteria</taxon>
        <taxon>Pseudomonadati</taxon>
        <taxon>Pseudomonadota</taxon>
        <taxon>Betaproteobacteria</taxon>
        <taxon>Burkholderiales</taxon>
        <taxon>Burkholderiaceae</taxon>
        <taxon>Pandoraea</taxon>
    </lineage>
</organism>
<feature type="domain" description="LysR substrate-binding" evidence="2">
    <location>
        <begin position="43"/>
        <end position="147"/>
    </location>
</feature>
<dbReference type="PANTHER" id="PTHR30537:SF35">
    <property type="entry name" value="TRANSCRIPTIONAL REGULATORY PROTEIN"/>
    <property type="match status" value="1"/>
</dbReference>
<accession>A0A5E4VC80</accession>
<dbReference type="GO" id="GO:0003700">
    <property type="term" value="F:DNA-binding transcription factor activity"/>
    <property type="evidence" value="ECO:0007669"/>
    <property type="project" value="TreeGrafter"/>
</dbReference>